<dbReference type="PANTHER" id="PTHR30023:SF0">
    <property type="entry name" value="PENICILLIN-SENSITIVE CARBOXYPEPTIDASE A"/>
    <property type="match status" value="1"/>
</dbReference>
<comment type="similarity">
    <text evidence="1">Belongs to the peptidase S13 family.</text>
</comment>
<dbReference type="EMBL" id="UGTS01000003">
    <property type="protein sequence ID" value="SUC18137.1"/>
    <property type="molecule type" value="Genomic_DNA"/>
</dbReference>
<dbReference type="InterPro" id="IPR012338">
    <property type="entry name" value="Beta-lactam/transpept-like"/>
</dbReference>
<accession>A0A379FEM7</accession>
<evidence type="ECO:0000256" key="2">
    <source>
        <dbReference type="ARBA" id="ARBA00022801"/>
    </source>
</evidence>
<dbReference type="Pfam" id="PF02113">
    <property type="entry name" value="Peptidase_S13"/>
    <property type="match status" value="1"/>
</dbReference>
<evidence type="ECO:0000313" key="4">
    <source>
        <dbReference type="Proteomes" id="UP000254191"/>
    </source>
</evidence>
<protein>
    <submittedName>
        <fullName evidence="3">D-alanyl-D-alanine carboxypeptidase/endopeptidase</fullName>
        <ecNumber evidence="3">3.4.16.4</ecNumber>
    </submittedName>
</protein>
<dbReference type="EC" id="3.4.16.4" evidence="3"/>
<organism evidence="3 4">
    <name type="scientific">Proteus mirabilis</name>
    <dbReference type="NCBI Taxonomy" id="584"/>
    <lineage>
        <taxon>Bacteria</taxon>
        <taxon>Pseudomonadati</taxon>
        <taxon>Pseudomonadota</taxon>
        <taxon>Gammaproteobacteria</taxon>
        <taxon>Enterobacterales</taxon>
        <taxon>Morganellaceae</taxon>
        <taxon>Proteus</taxon>
    </lineage>
</organism>
<evidence type="ECO:0000256" key="1">
    <source>
        <dbReference type="ARBA" id="ARBA00006096"/>
    </source>
</evidence>
<dbReference type="Gene3D" id="3.50.80.20">
    <property type="entry name" value="D-Ala-D-Ala carboxypeptidase C, peptidase S13"/>
    <property type="match status" value="1"/>
</dbReference>
<dbReference type="Proteomes" id="UP000254191">
    <property type="component" value="Unassembled WGS sequence"/>
</dbReference>
<dbReference type="AlphaFoldDB" id="A0A379FEM7"/>
<sequence>MPDGTQVGLITQTVGASSPNLTYNDNQLSLPASTQKVVTALAALLQLGGDYQFTTTMETEGKIKNNQLEGDLIFRFSGDPTLTRQQLRQWLPY</sequence>
<keyword evidence="3" id="KW-0645">Protease</keyword>
<keyword evidence="2 3" id="KW-0378">Hydrolase</keyword>
<dbReference type="Gene3D" id="3.40.710.10">
    <property type="entry name" value="DD-peptidase/beta-lactamase superfamily"/>
    <property type="match status" value="1"/>
</dbReference>
<dbReference type="GO" id="GO:0009002">
    <property type="term" value="F:serine-type D-Ala-D-Ala carboxypeptidase activity"/>
    <property type="evidence" value="ECO:0007669"/>
    <property type="project" value="UniProtKB-EC"/>
</dbReference>
<dbReference type="PANTHER" id="PTHR30023">
    <property type="entry name" value="D-ALANYL-D-ALANINE CARBOXYPEPTIDASE"/>
    <property type="match status" value="1"/>
</dbReference>
<proteinExistence type="inferred from homology"/>
<reference evidence="3 4" key="1">
    <citation type="submission" date="2018-06" db="EMBL/GenBank/DDBJ databases">
        <authorList>
            <consortium name="Pathogen Informatics"/>
            <person name="Doyle S."/>
        </authorList>
    </citation>
    <scope>NUCLEOTIDE SEQUENCE [LARGE SCALE GENOMIC DNA]</scope>
    <source>
        <strain evidence="3 4">NCTC11938</strain>
    </source>
</reference>
<dbReference type="SUPFAM" id="SSF56601">
    <property type="entry name" value="beta-lactamase/transpeptidase-like"/>
    <property type="match status" value="1"/>
</dbReference>
<evidence type="ECO:0000313" key="3">
    <source>
        <dbReference type="EMBL" id="SUC18137.1"/>
    </source>
</evidence>
<dbReference type="GO" id="GO:0006508">
    <property type="term" value="P:proteolysis"/>
    <property type="evidence" value="ECO:0007669"/>
    <property type="project" value="InterPro"/>
</dbReference>
<dbReference type="GO" id="GO:0000270">
    <property type="term" value="P:peptidoglycan metabolic process"/>
    <property type="evidence" value="ECO:0007669"/>
    <property type="project" value="TreeGrafter"/>
</dbReference>
<name>A0A379FEM7_PROMI</name>
<dbReference type="InterPro" id="IPR000667">
    <property type="entry name" value="Peptidase_S13"/>
</dbReference>
<gene>
    <name evidence="3" type="primary">dacB_2</name>
    <name evidence="3" type="ORF">NCTC11938_00449</name>
</gene>
<keyword evidence="3" id="KW-0121">Carboxypeptidase</keyword>